<evidence type="ECO:0000313" key="3">
    <source>
        <dbReference type="Proteomes" id="UP001204953"/>
    </source>
</evidence>
<organism evidence="2 3">
    <name type="scientific">Limnofasciculus baicalensis BBK-W-15</name>
    <dbReference type="NCBI Taxonomy" id="2699891"/>
    <lineage>
        <taxon>Bacteria</taxon>
        <taxon>Bacillati</taxon>
        <taxon>Cyanobacteriota</taxon>
        <taxon>Cyanophyceae</taxon>
        <taxon>Coleofasciculales</taxon>
        <taxon>Coleofasciculaceae</taxon>
        <taxon>Limnofasciculus</taxon>
        <taxon>Limnofasciculus baicalensis</taxon>
    </lineage>
</organism>
<sequence length="87" mass="10148">MINLFVYTDFVPIILAIILLVTLVFGIVSILWILVSDNRAKKALTSRERIIWLEYQLSLFESEKREFLFDKEIDAIEVVTTSQEVIN</sequence>
<dbReference type="AlphaFoldDB" id="A0AAE3GU07"/>
<keyword evidence="3" id="KW-1185">Reference proteome</keyword>
<gene>
    <name evidence="2" type="ORF">NJ959_15615</name>
</gene>
<feature type="non-terminal residue" evidence="2">
    <location>
        <position position="87"/>
    </location>
</feature>
<reference evidence="2" key="1">
    <citation type="submission" date="2022-06" db="EMBL/GenBank/DDBJ databases">
        <title>New cyanobacteria of genus Symplocastrum in benthos of Lake Baikal.</title>
        <authorList>
            <person name="Sorokovikova E."/>
            <person name="Tikhonova I."/>
            <person name="Krasnopeev A."/>
            <person name="Evseev P."/>
            <person name="Gladkikh A."/>
            <person name="Belykh O."/>
        </authorList>
    </citation>
    <scope>NUCLEOTIDE SEQUENCE</scope>
    <source>
        <strain evidence="2">BBK-W-15</strain>
    </source>
</reference>
<keyword evidence="1" id="KW-0472">Membrane</keyword>
<accession>A0AAE3GU07</accession>
<name>A0AAE3GU07_9CYAN</name>
<evidence type="ECO:0000313" key="2">
    <source>
        <dbReference type="EMBL" id="MCP2729863.1"/>
    </source>
</evidence>
<keyword evidence="1" id="KW-0812">Transmembrane</keyword>
<comment type="caution">
    <text evidence="2">The sequence shown here is derived from an EMBL/GenBank/DDBJ whole genome shotgun (WGS) entry which is preliminary data.</text>
</comment>
<feature type="transmembrane region" description="Helical" evidence="1">
    <location>
        <begin position="12"/>
        <end position="35"/>
    </location>
</feature>
<dbReference type="RefSeq" id="WP_254012637.1">
    <property type="nucleotide sequence ID" value="NZ_JAMZMM010000149.1"/>
</dbReference>
<proteinExistence type="predicted"/>
<dbReference type="Proteomes" id="UP001204953">
    <property type="component" value="Unassembled WGS sequence"/>
</dbReference>
<evidence type="ECO:0000256" key="1">
    <source>
        <dbReference type="SAM" id="Phobius"/>
    </source>
</evidence>
<dbReference type="EMBL" id="JAMZMM010000149">
    <property type="protein sequence ID" value="MCP2729863.1"/>
    <property type="molecule type" value="Genomic_DNA"/>
</dbReference>
<keyword evidence="1" id="KW-1133">Transmembrane helix</keyword>
<protein>
    <submittedName>
        <fullName evidence="2">Uncharacterized protein</fullName>
    </submittedName>
</protein>